<sequence length="92" mass="10124">MKWTQEEAIAFECARECITDMMAICSGQLAEEKASTTSNAVRVCSLETQLARLAQERAGLRGSHTDEIARIRASYGKVILDYRAGHKHPVAA</sequence>
<protein>
    <submittedName>
        <fullName evidence="1">Uncharacterized protein</fullName>
    </submittedName>
</protein>
<dbReference type="EMBL" id="NBTZ01000050">
    <property type="protein sequence ID" value="OTP75412.1"/>
    <property type="molecule type" value="Genomic_DNA"/>
</dbReference>
<gene>
    <name evidence="1" type="ORF">PAMC26577_13385</name>
</gene>
<dbReference type="Proteomes" id="UP000195221">
    <property type="component" value="Unassembled WGS sequence"/>
</dbReference>
<name>A0A242MVS4_CABSO</name>
<comment type="caution">
    <text evidence="1">The sequence shown here is derived from an EMBL/GenBank/DDBJ whole genome shotgun (WGS) entry which is preliminary data.</text>
</comment>
<evidence type="ECO:0000313" key="2">
    <source>
        <dbReference type="Proteomes" id="UP000195221"/>
    </source>
</evidence>
<accession>A0A242MVS4</accession>
<reference evidence="1 2" key="1">
    <citation type="submission" date="2017-03" db="EMBL/GenBank/DDBJ databases">
        <title>Genome analysis of strain PAMC 26577.</title>
        <authorList>
            <person name="Oh H.-M."/>
            <person name="Yang J.-A."/>
        </authorList>
    </citation>
    <scope>NUCLEOTIDE SEQUENCE [LARGE SCALE GENOMIC DNA]</scope>
    <source>
        <strain evidence="1 2">PAMC 26577</strain>
    </source>
</reference>
<evidence type="ECO:0000313" key="1">
    <source>
        <dbReference type="EMBL" id="OTP75412.1"/>
    </source>
</evidence>
<dbReference type="AlphaFoldDB" id="A0A242MVS4"/>
<dbReference type="RefSeq" id="WP_075357328.1">
    <property type="nucleotide sequence ID" value="NZ_MSRG01000009.1"/>
</dbReference>
<proteinExistence type="predicted"/>
<organism evidence="1 2">
    <name type="scientific">Caballeronia sordidicola</name>
    <name type="common">Burkholderia sordidicola</name>
    <dbReference type="NCBI Taxonomy" id="196367"/>
    <lineage>
        <taxon>Bacteria</taxon>
        <taxon>Pseudomonadati</taxon>
        <taxon>Pseudomonadota</taxon>
        <taxon>Betaproteobacteria</taxon>
        <taxon>Burkholderiales</taxon>
        <taxon>Burkholderiaceae</taxon>
        <taxon>Caballeronia</taxon>
    </lineage>
</organism>